<dbReference type="EMBL" id="CP053661">
    <property type="protein sequence ID" value="QKD82059.1"/>
    <property type="molecule type" value="Genomic_DNA"/>
</dbReference>
<accession>A0A6M8B4C2</accession>
<proteinExistence type="predicted"/>
<gene>
    <name evidence="1" type="ORF">HPC62_07465</name>
</gene>
<dbReference type="Proteomes" id="UP000505210">
    <property type="component" value="Chromosome"/>
</dbReference>
<dbReference type="KEGG" id="theu:HPC62_07465"/>
<sequence>MATDYLLFVHGVNVRPQRADADSANYAEPLIHQITRLNQAAASPLTLKMQELQWYSLMKQAEAELKDLFARSPDWSKFWFRDFRETRIIPFMGDAALYISRYIGSEVAKLLLAQSLQFLANRQTGDRLHLVTHSWGTVILFDILFAGRWDDPKIPGYQDVQTIRSALFGVEPNLADGIPIASIHTMGSPIALANLINLKREEMAPATLTIQETRTVFTHDITLGLEKFLAALYQQRQRPLPWKNYAHPGDPIAYPLATVIPQLLAPQGAKADYLNIQDVLTSGGGPMEWVASPFKSTFLSLANGGSAHGSYWNSKQVAQTILATVRVGG</sequence>
<protein>
    <recommendedName>
        <fullName evidence="3">Alpha/beta hydrolase</fullName>
    </recommendedName>
</protein>
<organism evidence="1 2">
    <name type="scientific">Thermoleptolyngbya sichuanensis A183</name>
    <dbReference type="NCBI Taxonomy" id="2737172"/>
    <lineage>
        <taxon>Bacteria</taxon>
        <taxon>Bacillati</taxon>
        <taxon>Cyanobacteriota</taxon>
        <taxon>Cyanophyceae</taxon>
        <taxon>Oculatellales</taxon>
        <taxon>Oculatellaceae</taxon>
        <taxon>Thermoleptolyngbya</taxon>
        <taxon>Thermoleptolyngbya sichuanensis</taxon>
    </lineage>
</organism>
<reference evidence="1 2" key="1">
    <citation type="submission" date="2020-05" db="EMBL/GenBank/DDBJ databases">
        <title>Complete genome sequence of of a novel Thermoleptolyngbya strain isolated from hot springs of Ganzi, Sichuan China.</title>
        <authorList>
            <person name="Tang J."/>
            <person name="Daroch M."/>
            <person name="Li L."/>
            <person name="Waleron K."/>
            <person name="Waleron M."/>
            <person name="Waleron M."/>
        </authorList>
    </citation>
    <scope>NUCLEOTIDE SEQUENCE [LARGE SCALE GENOMIC DNA]</scope>
    <source>
        <strain evidence="1 2">PKUAC-SCTA183</strain>
    </source>
</reference>
<evidence type="ECO:0000313" key="1">
    <source>
        <dbReference type="EMBL" id="QKD82059.1"/>
    </source>
</evidence>
<dbReference type="RefSeq" id="WP_172354478.1">
    <property type="nucleotide sequence ID" value="NZ_CP053661.1"/>
</dbReference>
<evidence type="ECO:0000313" key="2">
    <source>
        <dbReference type="Proteomes" id="UP000505210"/>
    </source>
</evidence>
<name>A0A6M8B4C2_9CYAN</name>
<dbReference type="AlphaFoldDB" id="A0A6M8B4C2"/>
<evidence type="ECO:0008006" key="3">
    <source>
        <dbReference type="Google" id="ProtNLM"/>
    </source>
</evidence>
<keyword evidence="2" id="KW-1185">Reference proteome</keyword>